<dbReference type="InterPro" id="IPR015223">
    <property type="entry name" value="MipZ"/>
</dbReference>
<evidence type="ECO:0000313" key="1">
    <source>
        <dbReference type="EMBL" id="MDR7155915.1"/>
    </source>
</evidence>
<organism evidence="1 2">
    <name type="scientific">Sphingobium xenophagum</name>
    <dbReference type="NCBI Taxonomy" id="121428"/>
    <lineage>
        <taxon>Bacteria</taxon>
        <taxon>Pseudomonadati</taxon>
        <taxon>Pseudomonadota</taxon>
        <taxon>Alphaproteobacteria</taxon>
        <taxon>Sphingomonadales</taxon>
        <taxon>Sphingomonadaceae</taxon>
        <taxon>Sphingobium</taxon>
    </lineage>
</organism>
<sequence length="279" mass="30762">MATINGVIKRPMANSQPHLIVFANEKGGTGKSTTAVHTAIALTALGHRVAMIDLDPRQRTVTRYLENRAETARRRQIDLPAPDFAVLQGDTIEALDAEVAVLSQDKDFLIVDTPGRDDVFARHMAARANTLVTPMNDSFVDFDLIGQVDAESFKVRRLSFYSELIFEARKTRAKADGVSIDWVVLRNRLQHHDARNKKRVGDALMELSRRVGFRVIPGLSERVIFRELFPSGLTLLDKGHLGELGVSHIAARQELREMVSGLALPTHAGAVPVDMLGAA</sequence>
<dbReference type="InterPro" id="IPR027417">
    <property type="entry name" value="P-loop_NTPase"/>
</dbReference>
<name>A0ABU1X2V7_SPHXE</name>
<gene>
    <name evidence="1" type="ORF">J2W40_002751</name>
</gene>
<dbReference type="SUPFAM" id="SSF52540">
    <property type="entry name" value="P-loop containing nucleoside triphosphate hydrolases"/>
    <property type="match status" value="1"/>
</dbReference>
<dbReference type="Gene3D" id="3.40.50.300">
    <property type="entry name" value="P-loop containing nucleotide triphosphate hydrolases"/>
    <property type="match status" value="1"/>
</dbReference>
<dbReference type="Pfam" id="PF09140">
    <property type="entry name" value="MipZ"/>
    <property type="match status" value="1"/>
</dbReference>
<protein>
    <submittedName>
        <fullName evidence="1">Chromosome partitioning protein</fullName>
    </submittedName>
</protein>
<reference evidence="1 2" key="1">
    <citation type="submission" date="2023-07" db="EMBL/GenBank/DDBJ databases">
        <title>Sorghum-associated microbial communities from plants grown in Nebraska, USA.</title>
        <authorList>
            <person name="Schachtman D."/>
        </authorList>
    </citation>
    <scope>NUCLEOTIDE SEQUENCE [LARGE SCALE GENOMIC DNA]</scope>
    <source>
        <strain evidence="1 2">4256</strain>
    </source>
</reference>
<accession>A0ABU1X2V7</accession>
<proteinExistence type="predicted"/>
<dbReference type="InterPro" id="IPR050678">
    <property type="entry name" value="DNA_Partitioning_ATPase"/>
</dbReference>
<keyword evidence="2" id="KW-1185">Reference proteome</keyword>
<dbReference type="PANTHER" id="PTHR13696:SF96">
    <property type="entry name" value="COBQ_COBB_MIND_PARA NUCLEOTIDE BINDING DOMAIN-CONTAINING PROTEIN"/>
    <property type="match status" value="1"/>
</dbReference>
<dbReference type="Proteomes" id="UP001267638">
    <property type="component" value="Unassembled WGS sequence"/>
</dbReference>
<dbReference type="CDD" id="cd02042">
    <property type="entry name" value="ParAB_family"/>
    <property type="match status" value="1"/>
</dbReference>
<comment type="caution">
    <text evidence="1">The sequence shown here is derived from an EMBL/GenBank/DDBJ whole genome shotgun (WGS) entry which is preliminary data.</text>
</comment>
<evidence type="ECO:0000313" key="2">
    <source>
        <dbReference type="Proteomes" id="UP001267638"/>
    </source>
</evidence>
<dbReference type="PANTHER" id="PTHR13696">
    <property type="entry name" value="P-LOOP CONTAINING NUCLEOSIDE TRIPHOSPHATE HYDROLASE"/>
    <property type="match status" value="1"/>
</dbReference>
<dbReference type="EMBL" id="JAVDWV010000012">
    <property type="protein sequence ID" value="MDR7155915.1"/>
    <property type="molecule type" value="Genomic_DNA"/>
</dbReference>